<dbReference type="RefSeq" id="WP_095154646.1">
    <property type="nucleotide sequence ID" value="NZ_NIBB01000070.1"/>
</dbReference>
<gene>
    <name evidence="1" type="ORF">A3P64_08740</name>
    <name evidence="2" type="ORF">A3Q24_09925</name>
</gene>
<evidence type="ECO:0000313" key="2">
    <source>
        <dbReference type="EMBL" id="PAB53376.1"/>
    </source>
</evidence>
<evidence type="ECO:0000313" key="4">
    <source>
        <dbReference type="Proteomes" id="UP000216448"/>
    </source>
</evidence>
<reference evidence="3 4" key="1">
    <citation type="submission" date="2017-05" db="EMBL/GenBank/DDBJ databases">
        <title>Lactobacillus johnsonii from commercial turkeys.</title>
        <authorList>
            <person name="Johnson T.J."/>
            <person name="Youmans B."/>
        </authorList>
    </citation>
    <scope>NUCLEOTIDE SEQUENCE [LARGE SCALE GENOMIC DNA]</scope>
    <source>
        <strain evidence="2 3">UMNLJ114</strain>
        <strain evidence="1 4">UMNLJ54</strain>
    </source>
</reference>
<organism evidence="2 3">
    <name type="scientific">Lactobacillus johnsonii</name>
    <dbReference type="NCBI Taxonomy" id="33959"/>
    <lineage>
        <taxon>Bacteria</taxon>
        <taxon>Bacillati</taxon>
        <taxon>Bacillota</taxon>
        <taxon>Bacilli</taxon>
        <taxon>Lactobacillales</taxon>
        <taxon>Lactobacillaceae</taxon>
        <taxon>Lactobacillus</taxon>
    </lineage>
</organism>
<name>A0A267LXD0_LACJH</name>
<dbReference type="EMBL" id="NIBB01000070">
    <property type="protein sequence ID" value="PAB52044.1"/>
    <property type="molecule type" value="Genomic_DNA"/>
</dbReference>
<dbReference type="Proteomes" id="UP000216008">
    <property type="component" value="Unassembled WGS sequence"/>
</dbReference>
<dbReference type="AlphaFoldDB" id="A0A267LXD0"/>
<evidence type="ECO:0000313" key="3">
    <source>
        <dbReference type="Proteomes" id="UP000216008"/>
    </source>
</evidence>
<sequence length="95" mass="10922">MNNDLLHRTVLNINGSEPFTYQKFLDIANGVSGNHISHIRKTDEELYSYINRIGMPKNTDGDFSKSSIKATSERMVSVRPFEKGIWRYWLATSVI</sequence>
<dbReference type="Proteomes" id="UP000216448">
    <property type="component" value="Unassembled WGS sequence"/>
</dbReference>
<dbReference type="EMBL" id="NIBD01000079">
    <property type="protein sequence ID" value="PAB53376.1"/>
    <property type="molecule type" value="Genomic_DNA"/>
</dbReference>
<comment type="caution">
    <text evidence="2">The sequence shown here is derived from an EMBL/GenBank/DDBJ whole genome shotgun (WGS) entry which is preliminary data.</text>
</comment>
<protein>
    <submittedName>
        <fullName evidence="2">Uncharacterized protein</fullName>
    </submittedName>
</protein>
<evidence type="ECO:0000313" key="1">
    <source>
        <dbReference type="EMBL" id="PAB52044.1"/>
    </source>
</evidence>
<accession>A0A267LXD0</accession>
<proteinExistence type="predicted"/>